<dbReference type="RefSeq" id="WP_249479996.1">
    <property type="nucleotide sequence ID" value="NZ_CP097218.1"/>
</dbReference>
<sequence length="178" mass="20033">MHQHERSSNATGGLRVDVYWLSCSSSEEREHVAAAVDALFEAIRGSGTRLWSPYSKAYVRATFKKRIEKASRGELRPRSELKPVSDGRVPLYEIRWSDIDVLERPEEGADEAHRKVSVRLLHGEPAKLGVCIVGIRAHEKFVAGTDGENKRAQDREIEQALAEYLRLEAAGWPVTPRT</sequence>
<reference evidence="1" key="1">
    <citation type="submission" date="2022-05" db="EMBL/GenBank/DDBJ databases">
        <title>Genomic analysis of Brachybacterium sp. CBA3104.</title>
        <authorList>
            <person name="Roh S.W."/>
            <person name="Kim Y.B."/>
            <person name="Kim Y."/>
        </authorList>
    </citation>
    <scope>NUCLEOTIDE SEQUENCE</scope>
    <source>
        <strain evidence="1">CBA3104</strain>
    </source>
</reference>
<dbReference type="Proteomes" id="UP001055868">
    <property type="component" value="Chromosome"/>
</dbReference>
<evidence type="ECO:0000313" key="1">
    <source>
        <dbReference type="EMBL" id="UQN30637.1"/>
    </source>
</evidence>
<proteinExistence type="predicted"/>
<name>A0ABY4NA12_9MICO</name>
<gene>
    <name evidence="1" type="ORF">M4486_04870</name>
</gene>
<organism evidence="1 2">
    <name type="scientific">Brachybacterium kimchii</name>
    <dbReference type="NCBI Taxonomy" id="2942909"/>
    <lineage>
        <taxon>Bacteria</taxon>
        <taxon>Bacillati</taxon>
        <taxon>Actinomycetota</taxon>
        <taxon>Actinomycetes</taxon>
        <taxon>Micrococcales</taxon>
        <taxon>Dermabacteraceae</taxon>
        <taxon>Brachybacterium</taxon>
    </lineage>
</organism>
<accession>A0ABY4NA12</accession>
<dbReference type="EMBL" id="CP097218">
    <property type="protein sequence ID" value="UQN30637.1"/>
    <property type="molecule type" value="Genomic_DNA"/>
</dbReference>
<evidence type="ECO:0000313" key="2">
    <source>
        <dbReference type="Proteomes" id="UP001055868"/>
    </source>
</evidence>
<keyword evidence="2" id="KW-1185">Reference proteome</keyword>
<protein>
    <submittedName>
        <fullName evidence="1">Uncharacterized protein</fullName>
    </submittedName>
</protein>